<dbReference type="InterPro" id="IPR003749">
    <property type="entry name" value="ThiS/MoaD-like"/>
</dbReference>
<dbReference type="InterPro" id="IPR010035">
    <property type="entry name" value="Thi_S"/>
</dbReference>
<dbReference type="CDD" id="cd00565">
    <property type="entry name" value="Ubl_ThiS"/>
    <property type="match status" value="1"/>
</dbReference>
<keyword evidence="3" id="KW-1185">Reference proteome</keyword>
<evidence type="ECO:0000313" key="1">
    <source>
        <dbReference type="EMBL" id="EOS10369.1"/>
    </source>
</evidence>
<dbReference type="STRING" id="1235788.C802_03355"/>
<accession>R9I2C6</accession>
<dbReference type="AlphaFoldDB" id="R9I2C6"/>
<dbReference type="GeneID" id="82154130"/>
<name>R9I2C6_9BACT</name>
<sequence length="66" mass="7116">MKLTVNSKETEVKDGCTVAELSTFLALPEKGIAIAVNNRMVPRIDWEKCVLQPNDSLVVIKAACGG</sequence>
<dbReference type="InterPro" id="IPR016155">
    <property type="entry name" value="Mopterin_synth/thiamin_S_b"/>
</dbReference>
<dbReference type="NCBIfam" id="TIGR01683">
    <property type="entry name" value="thiS"/>
    <property type="match status" value="1"/>
</dbReference>
<organism evidence="1 3">
    <name type="scientific">Phocaeicola sartorii</name>
    <dbReference type="NCBI Taxonomy" id="671267"/>
    <lineage>
        <taxon>Bacteria</taxon>
        <taxon>Pseudomonadati</taxon>
        <taxon>Bacteroidota</taxon>
        <taxon>Bacteroidia</taxon>
        <taxon>Bacteroidales</taxon>
        <taxon>Bacteroidaceae</taxon>
        <taxon>Phocaeicola</taxon>
    </lineage>
</organism>
<reference evidence="1 3" key="1">
    <citation type="submission" date="2013-04" db="EMBL/GenBank/DDBJ databases">
        <title>The Genome Sequence of Bacteroides massiliensis dnLKV3.</title>
        <authorList>
            <consortium name="The Broad Institute Genomics Platform"/>
            <consortium name="The Broad Institute Genome Sequencing Center for Infectious Disease"/>
            <person name="Earl A."/>
            <person name="Xavier R."/>
            <person name="Kuhn K."/>
            <person name="Stappenbeck T."/>
            <person name="Walker B."/>
            <person name="Young S."/>
            <person name="Zeng Q."/>
            <person name="Gargeya S."/>
            <person name="Fitzgerald M."/>
            <person name="Haas B."/>
            <person name="Abouelleil A."/>
            <person name="Allen A.W."/>
            <person name="Alvarado L."/>
            <person name="Arachchi H.M."/>
            <person name="Berlin A.M."/>
            <person name="Chapman S.B."/>
            <person name="Gainer-Dewar J."/>
            <person name="Goldberg J."/>
            <person name="Griggs A."/>
            <person name="Gujja S."/>
            <person name="Hansen M."/>
            <person name="Howarth C."/>
            <person name="Imamovic A."/>
            <person name="Ireland A."/>
            <person name="Larimer J."/>
            <person name="McCowan C."/>
            <person name="Murphy C."/>
            <person name="Pearson M."/>
            <person name="Poon T.W."/>
            <person name="Priest M."/>
            <person name="Roberts A."/>
            <person name="Saif S."/>
            <person name="Shea T."/>
            <person name="Sisk P."/>
            <person name="Sykes S."/>
            <person name="Wortman J."/>
            <person name="Nusbaum C."/>
            <person name="Birren B."/>
        </authorList>
    </citation>
    <scope>NUCLEOTIDE SEQUENCE [LARGE SCALE GENOMIC DNA]</scope>
    <source>
        <strain evidence="1">DnLKV3</strain>
        <strain evidence="3">dnLKV3</strain>
    </source>
</reference>
<dbReference type="EMBL" id="ASSP01000020">
    <property type="protein sequence ID" value="EOS10369.1"/>
    <property type="molecule type" value="Genomic_DNA"/>
</dbReference>
<proteinExistence type="predicted"/>
<dbReference type="EMBL" id="SRYJ01000053">
    <property type="protein sequence ID" value="TGY67776.1"/>
    <property type="molecule type" value="Genomic_DNA"/>
</dbReference>
<protein>
    <submittedName>
        <fullName evidence="2">Sulfur carrier protein ThiS</fullName>
    </submittedName>
    <submittedName>
        <fullName evidence="1">Thiamine biosynthesis protein ThiS</fullName>
    </submittedName>
</protein>
<dbReference type="InterPro" id="IPR012675">
    <property type="entry name" value="Beta-grasp_dom_sf"/>
</dbReference>
<dbReference type="Proteomes" id="UP000310760">
    <property type="component" value="Unassembled WGS sequence"/>
</dbReference>
<evidence type="ECO:0000313" key="3">
    <source>
        <dbReference type="Proteomes" id="UP000014200"/>
    </source>
</evidence>
<evidence type="ECO:0000313" key="2">
    <source>
        <dbReference type="EMBL" id="TGY67776.1"/>
    </source>
</evidence>
<gene>
    <name evidence="2" type="primary">thiS</name>
    <name evidence="1" type="ORF">C802_03355</name>
    <name evidence="2" type="ORF">E5339_18995</name>
</gene>
<dbReference type="HOGENOM" id="CLU_174611_2_1_10"/>
<dbReference type="OrthoDB" id="1525151at2"/>
<dbReference type="Gene3D" id="3.10.20.30">
    <property type="match status" value="1"/>
</dbReference>
<comment type="caution">
    <text evidence="1">The sequence shown here is derived from an EMBL/GenBank/DDBJ whole genome shotgun (WGS) entry which is preliminary data.</text>
</comment>
<dbReference type="Proteomes" id="UP000014200">
    <property type="component" value="Unassembled WGS sequence"/>
</dbReference>
<dbReference type="SUPFAM" id="SSF54285">
    <property type="entry name" value="MoaD/ThiS"/>
    <property type="match status" value="1"/>
</dbReference>
<dbReference type="Pfam" id="PF02597">
    <property type="entry name" value="ThiS"/>
    <property type="match status" value="1"/>
</dbReference>
<dbReference type="PANTHER" id="PTHR34472:SF1">
    <property type="entry name" value="SULFUR CARRIER PROTEIN THIS"/>
    <property type="match status" value="1"/>
</dbReference>
<evidence type="ECO:0000313" key="4">
    <source>
        <dbReference type="Proteomes" id="UP000310760"/>
    </source>
</evidence>
<dbReference type="PANTHER" id="PTHR34472">
    <property type="entry name" value="SULFUR CARRIER PROTEIN THIS"/>
    <property type="match status" value="1"/>
</dbReference>
<dbReference type="PATRIC" id="fig|1235788.3.peg.3438"/>
<reference evidence="2 4" key="2">
    <citation type="submission" date="2019-04" db="EMBL/GenBank/DDBJ databases">
        <title>Microbes associate with the intestines of laboratory mice.</title>
        <authorList>
            <person name="Navarre W."/>
            <person name="Wong E."/>
            <person name="Huang K."/>
            <person name="Tropini C."/>
            <person name="Ng K."/>
            <person name="Yu B."/>
        </authorList>
    </citation>
    <scope>NUCLEOTIDE SEQUENCE [LARGE SCALE GENOMIC DNA]</scope>
    <source>
        <strain evidence="2 4">NM22_B1</strain>
    </source>
</reference>
<dbReference type="RefSeq" id="WP_016277644.1">
    <property type="nucleotide sequence ID" value="NZ_CAJUNV010000045.1"/>
</dbReference>